<organism evidence="2 3">
    <name type="scientific">Sutterella megalosphaeroides</name>
    <dbReference type="NCBI Taxonomy" id="2494234"/>
    <lineage>
        <taxon>Bacteria</taxon>
        <taxon>Pseudomonadati</taxon>
        <taxon>Pseudomonadota</taxon>
        <taxon>Betaproteobacteria</taxon>
        <taxon>Burkholderiales</taxon>
        <taxon>Sutterellaceae</taxon>
        <taxon>Sutterella</taxon>
    </lineage>
</organism>
<evidence type="ECO:0000256" key="1">
    <source>
        <dbReference type="SAM" id="Phobius"/>
    </source>
</evidence>
<accession>A0A2Z6IBB9</accession>
<proteinExistence type="predicted"/>
<keyword evidence="1" id="KW-1133">Transmembrane helix</keyword>
<gene>
    <name evidence="2" type="ORF">SUTMEG_17320</name>
</gene>
<sequence>MCAASLLFTPIYGGLLQARNWDSLGNPDEARASRHWVRMSIWLVVLYFVMQVLFRNEPVMTYAGPYFLVVLWAAWMLTSGMRQLRYVKASVPEYERLPFGRTMSMGVLGWVLYGMISATITLALVLTGFEPLETAGTAGTSETGVVISREPGAEELVVRPMTPEESEAAAKQVEEAGVGRVTVSPEFGAKN</sequence>
<dbReference type="EMBL" id="AP018786">
    <property type="protein sequence ID" value="BBF23841.1"/>
    <property type="molecule type" value="Genomic_DNA"/>
</dbReference>
<dbReference type="KEGG" id="sutt:SUTMEG_17320"/>
<reference evidence="2 3" key="1">
    <citation type="journal article" date="2018" name="Int. J. Syst. Evol. Microbiol.">
        <title>Mesosutterella multiformis gen. nov., sp. nov., a member of the family Sutterellaceae and Sutterella megalosphaeroides sp. nov., isolated from human faeces.</title>
        <authorList>
            <person name="Sakamoto M."/>
            <person name="Ikeyama N."/>
            <person name="Kunihiro T."/>
            <person name="Iino T."/>
            <person name="Yuki M."/>
            <person name="Ohkuma M."/>
        </authorList>
    </citation>
    <scope>NUCLEOTIDE SEQUENCE [LARGE SCALE GENOMIC DNA]</scope>
    <source>
        <strain evidence="2 3">6FBBBH3</strain>
    </source>
</reference>
<dbReference type="Proteomes" id="UP000271003">
    <property type="component" value="Chromosome"/>
</dbReference>
<feature type="transmembrane region" description="Helical" evidence="1">
    <location>
        <begin position="107"/>
        <end position="126"/>
    </location>
</feature>
<evidence type="ECO:0000313" key="3">
    <source>
        <dbReference type="Proteomes" id="UP000271003"/>
    </source>
</evidence>
<feature type="transmembrane region" description="Helical" evidence="1">
    <location>
        <begin position="37"/>
        <end position="54"/>
    </location>
</feature>
<name>A0A2Z6IBB9_9BURK</name>
<keyword evidence="3" id="KW-1185">Reference proteome</keyword>
<keyword evidence="1" id="KW-0812">Transmembrane</keyword>
<dbReference type="AlphaFoldDB" id="A0A2Z6IBB9"/>
<evidence type="ECO:0000313" key="2">
    <source>
        <dbReference type="EMBL" id="BBF23841.1"/>
    </source>
</evidence>
<feature type="transmembrane region" description="Helical" evidence="1">
    <location>
        <begin position="66"/>
        <end position="87"/>
    </location>
</feature>
<protein>
    <submittedName>
        <fullName evidence="2">Uncharacterized protein</fullName>
    </submittedName>
</protein>
<keyword evidence="1" id="KW-0472">Membrane</keyword>